<dbReference type="InterPro" id="IPR015484">
    <property type="entry name" value="CD3_esu/gsu/dsu"/>
</dbReference>
<evidence type="ECO:0000256" key="8">
    <source>
        <dbReference type="ARBA" id="ARBA00022729"/>
    </source>
</evidence>
<evidence type="ECO:0000256" key="7">
    <source>
        <dbReference type="ARBA" id="ARBA00022723"/>
    </source>
</evidence>
<dbReference type="PANTHER" id="PTHR10570">
    <property type="entry name" value="T-CELL SURFACE GLYCOPROTEIN CD3 GAMMA CHAIN / DELTA CHAIN"/>
    <property type="match status" value="1"/>
</dbReference>
<dbReference type="PANTHER" id="PTHR10570:SF8">
    <property type="entry name" value="T-CELL SURFACE GLYCOPROTEIN CD3 GAMMA CHAIN"/>
    <property type="match status" value="1"/>
</dbReference>
<dbReference type="GO" id="GO:0006955">
    <property type="term" value="P:immune response"/>
    <property type="evidence" value="ECO:0007669"/>
    <property type="project" value="UniProtKB-ARBA"/>
</dbReference>
<keyword evidence="5" id="KW-0597">Phosphoprotein</keyword>
<organism evidence="18 19">
    <name type="scientific">Lepisosteus oculatus</name>
    <name type="common">Spotted gar</name>
    <dbReference type="NCBI Taxonomy" id="7918"/>
    <lineage>
        <taxon>Eukaryota</taxon>
        <taxon>Metazoa</taxon>
        <taxon>Chordata</taxon>
        <taxon>Craniata</taxon>
        <taxon>Vertebrata</taxon>
        <taxon>Euteleostomi</taxon>
        <taxon>Actinopterygii</taxon>
        <taxon>Neopterygii</taxon>
        <taxon>Holostei</taxon>
        <taxon>Semionotiformes</taxon>
        <taxon>Lepisosteidae</taxon>
        <taxon>Lepisosteus</taxon>
    </lineage>
</organism>
<evidence type="ECO:0000256" key="14">
    <source>
        <dbReference type="ARBA" id="ARBA00023170"/>
    </source>
</evidence>
<keyword evidence="4" id="KW-1003">Cell membrane</keyword>
<keyword evidence="11 17" id="KW-1133">Transmembrane helix</keyword>
<evidence type="ECO:0000256" key="10">
    <source>
        <dbReference type="ARBA" id="ARBA00022859"/>
    </source>
</evidence>
<dbReference type="GO" id="GO:0009897">
    <property type="term" value="C:external side of plasma membrane"/>
    <property type="evidence" value="ECO:0000318"/>
    <property type="project" value="GO_Central"/>
</dbReference>
<dbReference type="Ensembl" id="ENSLOCT00000007743.1">
    <property type="protein sequence ID" value="ENSLOCP00000007734.1"/>
    <property type="gene ID" value="ENSLOCG00000006406.1"/>
</dbReference>
<evidence type="ECO:0000256" key="12">
    <source>
        <dbReference type="ARBA" id="ARBA00023136"/>
    </source>
</evidence>
<accession>W5MH75</accession>
<keyword evidence="12 17" id="KW-0472">Membrane</keyword>
<dbReference type="PROSITE" id="PS51055">
    <property type="entry name" value="ITAM_1"/>
    <property type="match status" value="1"/>
</dbReference>
<keyword evidence="19" id="KW-1185">Reference proteome</keyword>
<evidence type="ECO:0000256" key="2">
    <source>
        <dbReference type="ARBA" id="ARBA00009791"/>
    </source>
</evidence>
<dbReference type="Gene3D" id="1.10.287.770">
    <property type="entry name" value="YojJ-like"/>
    <property type="match status" value="1"/>
</dbReference>
<reference evidence="19" key="1">
    <citation type="submission" date="2011-12" db="EMBL/GenBank/DDBJ databases">
        <title>The Draft Genome of Lepisosteus oculatus.</title>
        <authorList>
            <consortium name="The Broad Institute Genome Assembly &amp; Analysis Group"/>
            <consortium name="Computational R&amp;D Group"/>
            <consortium name="and Sequencing Platform"/>
            <person name="Di Palma F."/>
            <person name="Alfoldi J."/>
            <person name="Johnson J."/>
            <person name="Berlin A."/>
            <person name="Gnerre S."/>
            <person name="Jaffe D."/>
            <person name="MacCallum I."/>
            <person name="Young S."/>
            <person name="Walker B.J."/>
            <person name="Lander E.S."/>
            <person name="Lindblad-Toh K."/>
        </authorList>
    </citation>
    <scope>NUCLEOTIDE SEQUENCE [LARGE SCALE GENOMIC DNA]</scope>
</reference>
<evidence type="ECO:0000256" key="3">
    <source>
        <dbReference type="ARBA" id="ARBA00022356"/>
    </source>
</evidence>
<dbReference type="GO" id="GO:0002274">
    <property type="term" value="P:myeloid leukocyte activation"/>
    <property type="evidence" value="ECO:0007669"/>
    <property type="project" value="UniProtKB-ARBA"/>
</dbReference>
<dbReference type="GO" id="GO:0007166">
    <property type="term" value="P:cell surface receptor signaling pathway"/>
    <property type="evidence" value="ECO:0000318"/>
    <property type="project" value="GO_Central"/>
</dbReference>
<dbReference type="Bgee" id="ENSLOCG00000006406">
    <property type="expression patterns" value="Expressed in intestine and 11 other cell types or tissues"/>
</dbReference>
<dbReference type="GO" id="GO:0045059">
    <property type="term" value="P:positive thymic T cell selection"/>
    <property type="evidence" value="ECO:0000318"/>
    <property type="project" value="GO_Central"/>
</dbReference>
<dbReference type="STRING" id="7918.ENSLOCP00000007734"/>
<dbReference type="InParanoid" id="W5MH75"/>
<dbReference type="GO" id="GO:0002252">
    <property type="term" value="P:immune effector process"/>
    <property type="evidence" value="ECO:0007669"/>
    <property type="project" value="UniProtKB-ARBA"/>
</dbReference>
<dbReference type="Proteomes" id="UP000018468">
    <property type="component" value="Linkage group LG26"/>
</dbReference>
<name>W5MH75_LEPOC</name>
<keyword evidence="13" id="KW-1015">Disulfide bond</keyword>
<evidence type="ECO:0000256" key="17">
    <source>
        <dbReference type="SAM" id="Phobius"/>
    </source>
</evidence>
<evidence type="ECO:0000256" key="5">
    <source>
        <dbReference type="ARBA" id="ARBA00022553"/>
    </source>
</evidence>
<keyword evidence="8" id="KW-0732">Signal</keyword>
<dbReference type="eggNOG" id="ENOG502S4XC">
    <property type="taxonomic scope" value="Eukaryota"/>
</dbReference>
<dbReference type="OMA" id="QPLKYKR"/>
<feature type="region of interest" description="Disordered" evidence="16">
    <location>
        <begin position="139"/>
        <end position="161"/>
    </location>
</feature>
<dbReference type="GO" id="GO:0001818">
    <property type="term" value="P:negative regulation of cytokine production"/>
    <property type="evidence" value="ECO:0007669"/>
    <property type="project" value="UniProtKB-ARBA"/>
</dbReference>
<keyword evidence="9" id="KW-0106">Calcium</keyword>
<dbReference type="GO" id="GO:0002684">
    <property type="term" value="P:positive regulation of immune system process"/>
    <property type="evidence" value="ECO:0007669"/>
    <property type="project" value="UniProtKB-ARBA"/>
</dbReference>
<dbReference type="GO" id="GO:0006952">
    <property type="term" value="P:defense response"/>
    <property type="evidence" value="ECO:0007669"/>
    <property type="project" value="UniProtKB-ARBA"/>
</dbReference>
<evidence type="ECO:0000256" key="16">
    <source>
        <dbReference type="SAM" id="MobiDB-lite"/>
    </source>
</evidence>
<feature type="compositionally biased region" description="Polar residues" evidence="16">
    <location>
        <begin position="145"/>
        <end position="155"/>
    </location>
</feature>
<dbReference type="InterPro" id="IPR003110">
    <property type="entry name" value="Phos_immunorcpt_sig_ITAM"/>
</dbReference>
<reference evidence="18" key="2">
    <citation type="submission" date="2025-08" db="UniProtKB">
        <authorList>
            <consortium name="Ensembl"/>
        </authorList>
    </citation>
    <scope>IDENTIFICATION</scope>
</reference>
<dbReference type="GO" id="GO:0030889">
    <property type="term" value="P:negative regulation of B cell proliferation"/>
    <property type="evidence" value="ECO:0007669"/>
    <property type="project" value="UniProtKB-ARBA"/>
</dbReference>
<protein>
    <recommendedName>
        <fullName evidence="3">TYRO protein tyrosine kinase-binding protein</fullName>
    </recommendedName>
    <alternativeName>
        <fullName evidence="15">DNAX-activation protein 12</fullName>
    </alternativeName>
</protein>
<dbReference type="FunFam" id="1.10.287.770:FF:000004">
    <property type="entry name" value="TYRO protein tyrosine kinase-binding protein"/>
    <property type="match status" value="1"/>
</dbReference>
<proteinExistence type="inferred from homology"/>
<evidence type="ECO:0000256" key="13">
    <source>
        <dbReference type="ARBA" id="ARBA00023157"/>
    </source>
</evidence>
<evidence type="ECO:0000313" key="19">
    <source>
        <dbReference type="Proteomes" id="UP000018468"/>
    </source>
</evidence>
<keyword evidence="14" id="KW-0675">Receptor</keyword>
<keyword evidence="6 17" id="KW-0812">Transmembrane</keyword>
<dbReference type="GO" id="GO:0042105">
    <property type="term" value="C:alpha-beta T cell receptor complex"/>
    <property type="evidence" value="ECO:0000318"/>
    <property type="project" value="GO_Central"/>
</dbReference>
<evidence type="ECO:0000256" key="4">
    <source>
        <dbReference type="ARBA" id="ARBA00022475"/>
    </source>
</evidence>
<evidence type="ECO:0000256" key="11">
    <source>
        <dbReference type="ARBA" id="ARBA00022989"/>
    </source>
</evidence>
<dbReference type="InterPro" id="IPR013783">
    <property type="entry name" value="Ig-like_fold"/>
</dbReference>
<evidence type="ECO:0000256" key="1">
    <source>
        <dbReference type="ARBA" id="ARBA00004251"/>
    </source>
</evidence>
<sequence length="161" mass="18019">RQHRDRCVERSGLQLTPLILTATKETITVKDEEDKIVFTCEGGKWIDASDNERLELEYQNKKTGYYTCDSENNATLYVKFRTCDNCIQADASTIAGIVVGDLVATLLIGVAVYCVSSQPKGRSYSNNKASDRVNLLQGDGLYQPLTGNQDSNYSQLERRPR</sequence>
<keyword evidence="7" id="KW-0479">Metal-binding</keyword>
<comment type="similarity">
    <text evidence="2">Belongs to the TYROBP family.</text>
</comment>
<dbReference type="GO" id="GO:0046872">
    <property type="term" value="F:metal ion binding"/>
    <property type="evidence" value="ECO:0007669"/>
    <property type="project" value="UniProtKB-KW"/>
</dbReference>
<reference evidence="18" key="3">
    <citation type="submission" date="2025-09" db="UniProtKB">
        <authorList>
            <consortium name="Ensembl"/>
        </authorList>
    </citation>
    <scope>IDENTIFICATION</scope>
</reference>
<dbReference type="Pfam" id="PF16681">
    <property type="entry name" value="Ig_5"/>
    <property type="match status" value="1"/>
</dbReference>
<dbReference type="GO" id="GO:0005102">
    <property type="term" value="F:signaling receptor binding"/>
    <property type="evidence" value="ECO:0007669"/>
    <property type="project" value="UniProtKB-ARBA"/>
</dbReference>
<evidence type="ECO:0000256" key="6">
    <source>
        <dbReference type="ARBA" id="ARBA00022692"/>
    </source>
</evidence>
<dbReference type="GO" id="GO:0004888">
    <property type="term" value="F:transmembrane signaling receptor activity"/>
    <property type="evidence" value="ECO:0000318"/>
    <property type="project" value="GO_Central"/>
</dbReference>
<comment type="subcellular location">
    <subcellularLocation>
        <location evidence="1">Cell membrane</location>
        <topology evidence="1">Single-pass type I membrane protein</topology>
    </subcellularLocation>
</comment>
<dbReference type="AlphaFoldDB" id="W5MH75"/>
<dbReference type="GO" id="GO:0034241">
    <property type="term" value="P:positive regulation of macrophage fusion"/>
    <property type="evidence" value="ECO:0007669"/>
    <property type="project" value="UniProtKB-ARBA"/>
</dbReference>
<dbReference type="GeneTree" id="ENSGT00940000153312"/>
<dbReference type="GO" id="GO:0030316">
    <property type="term" value="P:osteoclast differentiation"/>
    <property type="evidence" value="ECO:0007669"/>
    <property type="project" value="UniProtKB-ARBA"/>
</dbReference>
<feature type="transmembrane region" description="Helical" evidence="17">
    <location>
        <begin position="94"/>
        <end position="115"/>
    </location>
</feature>
<evidence type="ECO:0000256" key="9">
    <source>
        <dbReference type="ARBA" id="ARBA00022837"/>
    </source>
</evidence>
<keyword evidence="10" id="KW-0391">Immunity</keyword>
<evidence type="ECO:0000313" key="18">
    <source>
        <dbReference type="Ensembl" id="ENSLOCP00000007734.1"/>
    </source>
</evidence>
<evidence type="ECO:0000256" key="15">
    <source>
        <dbReference type="ARBA" id="ARBA00031252"/>
    </source>
</evidence>
<dbReference type="EMBL" id="AHAT01018392">
    <property type="status" value="NOT_ANNOTATED_CDS"/>
    <property type="molecule type" value="Genomic_DNA"/>
</dbReference>
<dbReference type="HOGENOM" id="CLU_1532010_0_0_1"/>
<dbReference type="Gene3D" id="2.60.40.10">
    <property type="entry name" value="Immunoglobulins"/>
    <property type="match status" value="1"/>
</dbReference>